<evidence type="ECO:0000313" key="1">
    <source>
        <dbReference type="EMBL" id="KAI3769695.1"/>
    </source>
</evidence>
<reference evidence="1 2" key="2">
    <citation type="journal article" date="2022" name="Mol. Ecol. Resour.">
        <title>The genomes of chicory, endive, great burdock and yacon provide insights into Asteraceae paleo-polyploidization history and plant inulin production.</title>
        <authorList>
            <person name="Fan W."/>
            <person name="Wang S."/>
            <person name="Wang H."/>
            <person name="Wang A."/>
            <person name="Jiang F."/>
            <person name="Liu H."/>
            <person name="Zhao H."/>
            <person name="Xu D."/>
            <person name="Zhang Y."/>
        </authorList>
    </citation>
    <scope>NUCLEOTIDE SEQUENCE [LARGE SCALE GENOMIC DNA]</scope>
    <source>
        <strain evidence="2">cv. Niubang</strain>
    </source>
</reference>
<gene>
    <name evidence="1" type="ORF">L6452_00805</name>
</gene>
<sequence length="164" mass="18898">MTGDYALGIVAWHCRPRLGTRGTIPTIVPRDSDICHYRRALSPKLCRVPNSFLFRVRKLPILQGTLNNDFPPNIPPFTRYRNFRVATTYRNYGKLVIKTGLEPLEFDSVAITEKKTATAVKKNMRQQLHRWPTATDDHKIRDNNIWKLLECPAQCKEQPVAIPT</sequence>
<accession>A0ACB9FEY9</accession>
<name>A0ACB9FEY9_ARCLA</name>
<keyword evidence="2" id="KW-1185">Reference proteome</keyword>
<protein>
    <submittedName>
        <fullName evidence="1">Uncharacterized protein</fullName>
    </submittedName>
</protein>
<dbReference type="Proteomes" id="UP001055879">
    <property type="component" value="Linkage Group LG01"/>
</dbReference>
<dbReference type="EMBL" id="CM042047">
    <property type="protein sequence ID" value="KAI3769695.1"/>
    <property type="molecule type" value="Genomic_DNA"/>
</dbReference>
<evidence type="ECO:0000313" key="2">
    <source>
        <dbReference type="Proteomes" id="UP001055879"/>
    </source>
</evidence>
<proteinExistence type="predicted"/>
<reference evidence="2" key="1">
    <citation type="journal article" date="2022" name="Mol. Ecol. Resour.">
        <title>The genomes of chicory, endive, great burdock and yacon provide insights into Asteraceae palaeo-polyploidization history and plant inulin production.</title>
        <authorList>
            <person name="Fan W."/>
            <person name="Wang S."/>
            <person name="Wang H."/>
            <person name="Wang A."/>
            <person name="Jiang F."/>
            <person name="Liu H."/>
            <person name="Zhao H."/>
            <person name="Xu D."/>
            <person name="Zhang Y."/>
        </authorList>
    </citation>
    <scope>NUCLEOTIDE SEQUENCE [LARGE SCALE GENOMIC DNA]</scope>
    <source>
        <strain evidence="2">cv. Niubang</strain>
    </source>
</reference>
<comment type="caution">
    <text evidence="1">The sequence shown here is derived from an EMBL/GenBank/DDBJ whole genome shotgun (WGS) entry which is preliminary data.</text>
</comment>
<organism evidence="1 2">
    <name type="scientific">Arctium lappa</name>
    <name type="common">Greater burdock</name>
    <name type="synonym">Lappa major</name>
    <dbReference type="NCBI Taxonomy" id="4217"/>
    <lineage>
        <taxon>Eukaryota</taxon>
        <taxon>Viridiplantae</taxon>
        <taxon>Streptophyta</taxon>
        <taxon>Embryophyta</taxon>
        <taxon>Tracheophyta</taxon>
        <taxon>Spermatophyta</taxon>
        <taxon>Magnoliopsida</taxon>
        <taxon>eudicotyledons</taxon>
        <taxon>Gunneridae</taxon>
        <taxon>Pentapetalae</taxon>
        <taxon>asterids</taxon>
        <taxon>campanulids</taxon>
        <taxon>Asterales</taxon>
        <taxon>Asteraceae</taxon>
        <taxon>Carduoideae</taxon>
        <taxon>Cardueae</taxon>
        <taxon>Arctiinae</taxon>
        <taxon>Arctium</taxon>
    </lineage>
</organism>